<dbReference type="Proteomes" id="UP001247542">
    <property type="component" value="Unassembled WGS sequence"/>
</dbReference>
<gene>
    <name evidence="1" type="ORF">QS713_09025</name>
</gene>
<reference evidence="1 2" key="1">
    <citation type="submission" date="2023-06" db="EMBL/GenBank/DDBJ databases">
        <title>Draft genome sequence of Gleimia hominis type strain CCUG 57540T.</title>
        <authorList>
            <person name="Salva-Serra F."/>
            <person name="Cardew S."/>
            <person name="Jensie Markopoulos S."/>
            <person name="Ohlen M."/>
            <person name="Inganas E."/>
            <person name="Svensson-Stadler L."/>
            <person name="Moore E.R.B."/>
        </authorList>
    </citation>
    <scope>NUCLEOTIDE SEQUENCE [LARGE SCALE GENOMIC DNA]</scope>
    <source>
        <strain evidence="1 2">CCUG 57540</strain>
    </source>
</reference>
<proteinExistence type="predicted"/>
<protein>
    <submittedName>
        <fullName evidence="1">Sigma-70 family RNA polymerase sigma factor</fullName>
    </submittedName>
</protein>
<evidence type="ECO:0000313" key="2">
    <source>
        <dbReference type="Proteomes" id="UP001247542"/>
    </source>
</evidence>
<comment type="caution">
    <text evidence="1">The sequence shown here is derived from an EMBL/GenBank/DDBJ whole genome shotgun (WGS) entry which is preliminary data.</text>
</comment>
<sequence length="68" mass="8004">MYVPSAKGWAWIELLDLPEPDEAFKEDSPDAYAASVERAKKLREQILDPDYQADWKIAWAQDAYKRFR</sequence>
<name>A0ABU3IE25_9ACTO</name>
<feature type="non-terminal residue" evidence="1">
    <location>
        <position position="68"/>
    </location>
</feature>
<organism evidence="1 2">
    <name type="scientific">Gleimia hominis</name>
    <dbReference type="NCBI Taxonomy" id="595468"/>
    <lineage>
        <taxon>Bacteria</taxon>
        <taxon>Bacillati</taxon>
        <taxon>Actinomycetota</taxon>
        <taxon>Actinomycetes</taxon>
        <taxon>Actinomycetales</taxon>
        <taxon>Actinomycetaceae</taxon>
        <taxon>Gleimia</taxon>
    </lineage>
</organism>
<accession>A0ABU3IE25</accession>
<evidence type="ECO:0000313" key="1">
    <source>
        <dbReference type="EMBL" id="MDT3768201.1"/>
    </source>
</evidence>
<keyword evidence="2" id="KW-1185">Reference proteome</keyword>
<dbReference type="EMBL" id="JASXSX010000008">
    <property type="protein sequence ID" value="MDT3768201.1"/>
    <property type="molecule type" value="Genomic_DNA"/>
</dbReference>